<sequence>MQRIEQLEENLAALTCNVGELVRVLGVDEEIRELWWSETARLLARSPDGHRPALARAVVERAHALGLGTPPGDWCPDAPEAGPLARGPAPEPSGV</sequence>
<dbReference type="EMBL" id="BNCF01000012">
    <property type="protein sequence ID" value="GHE38768.1"/>
    <property type="molecule type" value="Genomic_DNA"/>
</dbReference>
<comment type="caution">
    <text evidence="2">The sequence shown here is derived from an EMBL/GenBank/DDBJ whole genome shotgun (WGS) entry which is preliminary data.</text>
</comment>
<evidence type="ECO:0000313" key="3">
    <source>
        <dbReference type="Proteomes" id="UP000636453"/>
    </source>
</evidence>
<name>A0A918Z799_9GAMM</name>
<dbReference type="RefSeq" id="WP_146474166.1">
    <property type="nucleotide sequence ID" value="NZ_BNCF01000012.1"/>
</dbReference>
<accession>A0A918Z799</accession>
<reference evidence="2" key="1">
    <citation type="journal article" date="2014" name="Int. J. Syst. Evol. Microbiol.">
        <title>Complete genome sequence of Corynebacterium casei LMG S-19264T (=DSM 44701T), isolated from a smear-ripened cheese.</title>
        <authorList>
            <consortium name="US DOE Joint Genome Institute (JGI-PGF)"/>
            <person name="Walter F."/>
            <person name="Albersmeier A."/>
            <person name="Kalinowski J."/>
            <person name="Ruckert C."/>
        </authorList>
    </citation>
    <scope>NUCLEOTIDE SEQUENCE</scope>
    <source>
        <strain evidence="2">KCTC 32020</strain>
    </source>
</reference>
<gene>
    <name evidence="2" type="ORF">GCM10007167_21070</name>
</gene>
<proteinExistence type="predicted"/>
<protein>
    <submittedName>
        <fullName evidence="2">Uncharacterized protein</fullName>
    </submittedName>
</protein>
<dbReference type="Proteomes" id="UP000636453">
    <property type="component" value="Unassembled WGS sequence"/>
</dbReference>
<organism evidence="2 3">
    <name type="scientific">Vulcaniibacterium thermophilum</name>
    <dbReference type="NCBI Taxonomy" id="1169913"/>
    <lineage>
        <taxon>Bacteria</taxon>
        <taxon>Pseudomonadati</taxon>
        <taxon>Pseudomonadota</taxon>
        <taxon>Gammaproteobacteria</taxon>
        <taxon>Lysobacterales</taxon>
        <taxon>Lysobacteraceae</taxon>
        <taxon>Vulcaniibacterium</taxon>
    </lineage>
</organism>
<dbReference type="AlphaFoldDB" id="A0A918Z799"/>
<evidence type="ECO:0000313" key="2">
    <source>
        <dbReference type="EMBL" id="GHE38768.1"/>
    </source>
</evidence>
<keyword evidence="3" id="KW-1185">Reference proteome</keyword>
<feature type="region of interest" description="Disordered" evidence="1">
    <location>
        <begin position="70"/>
        <end position="95"/>
    </location>
</feature>
<reference evidence="2" key="2">
    <citation type="submission" date="2020-09" db="EMBL/GenBank/DDBJ databases">
        <authorList>
            <person name="Sun Q."/>
            <person name="Kim S."/>
        </authorList>
    </citation>
    <scope>NUCLEOTIDE SEQUENCE</scope>
    <source>
        <strain evidence="2">KCTC 32020</strain>
    </source>
</reference>
<evidence type="ECO:0000256" key="1">
    <source>
        <dbReference type="SAM" id="MobiDB-lite"/>
    </source>
</evidence>